<dbReference type="Proteomes" id="UP000200980">
    <property type="component" value="Unassembled WGS sequence"/>
</dbReference>
<evidence type="ECO:0000313" key="3">
    <source>
        <dbReference type="Proteomes" id="UP000200980"/>
    </source>
</evidence>
<proteinExistence type="predicted"/>
<protein>
    <recommendedName>
        <fullName evidence="1">DUF4357 domain-containing protein</fullName>
    </recommendedName>
</protein>
<evidence type="ECO:0000313" key="2">
    <source>
        <dbReference type="EMBL" id="OOL18389.1"/>
    </source>
</evidence>
<sequence length="303" mass="33280">MKHPQTIQIFLPSGDPQSLRIAAVTTRVVSMIEIPRAQLDLFLKRPEANQVGIYFLFGEDDQTAQPKVYVGQTGKLGTRLKEHNEKKDFWNRAVVAVSLTGNITLTHAYFLEAEALERASVVGRYVLENKTTGTSPHTLPAMAAECRELFETIHVLLTTLGYPLFEAMIKKSSSDGSSVVDETDTAAAEMFFCQAEGVDGRGYYTEEGMVVLKGSYGRGASPAFEKSLPGCAARRQAAIEEGVLTWDEGRLVLTRDVVLKNPSPAASFLLGRSANGWTEWKNKEGRTLSQCVREIGQSEELTG</sequence>
<feature type="domain" description="DUF4357" evidence="1">
    <location>
        <begin position="235"/>
        <end position="288"/>
    </location>
</feature>
<gene>
    <name evidence="2" type="ORF">AL01_06235</name>
</gene>
<evidence type="ECO:0000259" key="1">
    <source>
        <dbReference type="Pfam" id="PF14267"/>
    </source>
</evidence>
<dbReference type="EMBL" id="JATM01000003">
    <property type="protein sequence ID" value="OOL18389.1"/>
    <property type="molecule type" value="Genomic_DNA"/>
</dbReference>
<dbReference type="CDD" id="cd10447">
    <property type="entry name" value="GIY-YIG_unchar_2"/>
    <property type="match status" value="1"/>
</dbReference>
<dbReference type="InterPro" id="IPR025579">
    <property type="entry name" value="DUF4357"/>
</dbReference>
<organism evidence="2 3">
    <name type="scientific">Bombella intestini</name>
    <dbReference type="NCBI Taxonomy" id="1539051"/>
    <lineage>
        <taxon>Bacteria</taxon>
        <taxon>Pseudomonadati</taxon>
        <taxon>Pseudomonadota</taxon>
        <taxon>Alphaproteobacteria</taxon>
        <taxon>Acetobacterales</taxon>
        <taxon>Acetobacteraceae</taxon>
        <taxon>Bombella</taxon>
    </lineage>
</organism>
<dbReference type="OrthoDB" id="2656488at2"/>
<dbReference type="AlphaFoldDB" id="A0A1S8GPQ5"/>
<dbReference type="RefSeq" id="WP_077396558.1">
    <property type="nucleotide sequence ID" value="NZ_JATM01000003.1"/>
</dbReference>
<dbReference type="STRING" id="1539051.AL01_06235"/>
<dbReference type="Pfam" id="PF14267">
    <property type="entry name" value="DUF4357"/>
    <property type="match status" value="1"/>
</dbReference>
<name>A0A1S8GPQ5_9PROT</name>
<comment type="caution">
    <text evidence="2">The sequence shown here is derived from an EMBL/GenBank/DDBJ whole genome shotgun (WGS) entry which is preliminary data.</text>
</comment>
<reference evidence="2 3" key="1">
    <citation type="journal article" date="2016" name="PLoS ONE">
        <title>Whole-Genome Sequence Analysis of Bombella intestini LMG 28161T, a Novel Acetic Acid Bacterium Isolated from the Crop of a Red-Tailed Bumble Bee, Bombus lapidarius.</title>
        <authorList>
            <person name="Li L."/>
            <person name="Illeghems K."/>
            <person name="Van Kerrebroeck S."/>
            <person name="Borremans W."/>
            <person name="Cleenwerck I."/>
            <person name="Smagghe G."/>
            <person name="De Vuyst L."/>
            <person name="Vandamme P."/>
        </authorList>
    </citation>
    <scope>NUCLEOTIDE SEQUENCE [LARGE SCALE GENOMIC DNA]</scope>
    <source>
        <strain evidence="2 3">R-52487</strain>
    </source>
</reference>
<accession>A0A1S8GPQ5</accession>
<keyword evidence="3" id="KW-1185">Reference proteome</keyword>